<keyword evidence="3" id="KW-1185">Reference proteome</keyword>
<evidence type="ECO:0000259" key="1">
    <source>
        <dbReference type="Pfam" id="PF00535"/>
    </source>
</evidence>
<keyword evidence="2" id="KW-0808">Transferase</keyword>
<name>A0A7K1LLW9_9FLAO</name>
<dbReference type="GO" id="GO:0016740">
    <property type="term" value="F:transferase activity"/>
    <property type="evidence" value="ECO:0007669"/>
    <property type="project" value="UniProtKB-KW"/>
</dbReference>
<dbReference type="OrthoDB" id="597270at2"/>
<dbReference type="InterPro" id="IPR029044">
    <property type="entry name" value="Nucleotide-diphossugar_trans"/>
</dbReference>
<dbReference type="SUPFAM" id="SSF53448">
    <property type="entry name" value="Nucleotide-diphospho-sugar transferases"/>
    <property type="match status" value="1"/>
</dbReference>
<dbReference type="PANTHER" id="PTHR43685:SF2">
    <property type="entry name" value="GLYCOSYLTRANSFERASE 2-LIKE DOMAIN-CONTAINING PROTEIN"/>
    <property type="match status" value="1"/>
</dbReference>
<dbReference type="Proteomes" id="UP000460416">
    <property type="component" value="Unassembled WGS sequence"/>
</dbReference>
<feature type="domain" description="Glycosyltransferase 2-like" evidence="1">
    <location>
        <begin position="6"/>
        <end position="133"/>
    </location>
</feature>
<evidence type="ECO:0000313" key="2">
    <source>
        <dbReference type="EMBL" id="MUP41787.1"/>
    </source>
</evidence>
<evidence type="ECO:0000313" key="3">
    <source>
        <dbReference type="Proteomes" id="UP000460416"/>
    </source>
</evidence>
<accession>A0A7K1LLW9</accession>
<organism evidence="2 3">
    <name type="scientific">Christiangramia aestuarii</name>
    <dbReference type="NCBI Taxonomy" id="1028746"/>
    <lineage>
        <taxon>Bacteria</taxon>
        <taxon>Pseudomonadati</taxon>
        <taxon>Bacteroidota</taxon>
        <taxon>Flavobacteriia</taxon>
        <taxon>Flavobacteriales</taxon>
        <taxon>Flavobacteriaceae</taxon>
        <taxon>Christiangramia</taxon>
    </lineage>
</organism>
<dbReference type="PANTHER" id="PTHR43685">
    <property type="entry name" value="GLYCOSYLTRANSFERASE"/>
    <property type="match status" value="1"/>
</dbReference>
<gene>
    <name evidence="2" type="ORF">FLP08_04315</name>
</gene>
<dbReference type="AlphaFoldDB" id="A0A7K1LLW9"/>
<dbReference type="Pfam" id="PF00535">
    <property type="entry name" value="Glycos_transf_2"/>
    <property type="match status" value="1"/>
</dbReference>
<dbReference type="Gene3D" id="3.90.550.10">
    <property type="entry name" value="Spore Coat Polysaccharide Biosynthesis Protein SpsA, Chain A"/>
    <property type="match status" value="1"/>
</dbReference>
<dbReference type="InterPro" id="IPR001173">
    <property type="entry name" value="Glyco_trans_2-like"/>
</dbReference>
<sequence length="277" mass="31691">MNPLVSVIIPCYNEKDFISSAVRSAYSQTYNNKEIIVVDDGSDAGTKNVLNNLKDSIDHLITQKNSGVVSARNNGIKRAKGQYILTLDSDDWFEEEFLEKAVQILKNNPKVGMVSCWTAVRNSEDKITRISKPTGGSAFNALFRNNAPASLLFRKSCWEDVGGYDENLNKGYEDWEFNVAVGKFGWQVYIIPEILFNYRNVALSRNKFARDFYDEIRLYTFKKHKDLIIENFDPTIELLLGEIEKLKKENKKIKNSAGKRLGDLILRPLKKIRSKFS</sequence>
<proteinExistence type="predicted"/>
<comment type="caution">
    <text evidence="2">The sequence shown here is derived from an EMBL/GenBank/DDBJ whole genome shotgun (WGS) entry which is preliminary data.</text>
</comment>
<reference evidence="2 3" key="1">
    <citation type="submission" date="2019-07" db="EMBL/GenBank/DDBJ databases">
        <title>Gramella aestuarii sp. nov., isolated from a tidal flat, and emended description of Gramella echinicola.</title>
        <authorList>
            <person name="Liu L."/>
        </authorList>
    </citation>
    <scope>NUCLEOTIDE SEQUENCE [LARGE SCALE GENOMIC DNA]</scope>
    <source>
        <strain evidence="2 3">BS12</strain>
    </source>
</reference>
<dbReference type="InterPro" id="IPR050834">
    <property type="entry name" value="Glycosyltransf_2"/>
</dbReference>
<dbReference type="EMBL" id="VJVW01000002">
    <property type="protein sequence ID" value="MUP41787.1"/>
    <property type="molecule type" value="Genomic_DNA"/>
</dbReference>
<protein>
    <submittedName>
        <fullName evidence="2">Glycosyltransferase</fullName>
    </submittedName>
</protein>
<dbReference type="RefSeq" id="WP_156274417.1">
    <property type="nucleotide sequence ID" value="NZ_BAABGI010000001.1"/>
</dbReference>